<keyword evidence="2" id="KW-1185">Reference proteome</keyword>
<sequence>MKQISEKLINYSVYRNGTEFLGTSDVTLPDLESLSETVKGAGIAGEVESPTLGHFGSMTVSLNWRTLDAPNFRLAQQKSHALDFRGSIQTYDTGAGEYKPVGVKVSVRGTPKKTSLGKLEVGGTMDTSNELEVTYIKVLIDNKIVLELDKFNFICVIDGVDVLKDVREQLGM</sequence>
<dbReference type="RefSeq" id="WP_109686487.1">
    <property type="nucleotide sequence ID" value="NZ_QGGL01000002.1"/>
</dbReference>
<name>A0A316DHI7_9BACL</name>
<dbReference type="AlphaFoldDB" id="A0A316DHI7"/>
<gene>
    <name evidence="1" type="ORF">C7459_102310</name>
</gene>
<dbReference type="InterPro" id="IPR006498">
    <property type="entry name" value="Tail_tube"/>
</dbReference>
<dbReference type="OrthoDB" id="9814992at2"/>
<evidence type="ECO:0000313" key="2">
    <source>
        <dbReference type="Proteomes" id="UP000245634"/>
    </source>
</evidence>
<proteinExistence type="predicted"/>
<evidence type="ECO:0008006" key="3">
    <source>
        <dbReference type="Google" id="ProtNLM"/>
    </source>
</evidence>
<dbReference type="Pfam" id="PF04985">
    <property type="entry name" value="Phage_tube"/>
    <property type="match status" value="1"/>
</dbReference>
<accession>A0A316DHI7</accession>
<reference evidence="1 2" key="1">
    <citation type="submission" date="2018-05" db="EMBL/GenBank/DDBJ databases">
        <title>Genomic Encyclopedia of Type Strains, Phase IV (KMG-IV): sequencing the most valuable type-strain genomes for metagenomic binning, comparative biology and taxonomic classification.</title>
        <authorList>
            <person name="Goeker M."/>
        </authorList>
    </citation>
    <scope>NUCLEOTIDE SEQUENCE [LARGE SCALE GENOMIC DNA]</scope>
    <source>
        <strain evidence="1 2">DSM 18773</strain>
    </source>
</reference>
<protein>
    <recommendedName>
        <fullName evidence="3">Phage tail tube protein FII</fullName>
    </recommendedName>
</protein>
<dbReference type="Proteomes" id="UP000245634">
    <property type="component" value="Unassembled WGS sequence"/>
</dbReference>
<dbReference type="EMBL" id="QGGL01000002">
    <property type="protein sequence ID" value="PWK16063.1"/>
    <property type="molecule type" value="Genomic_DNA"/>
</dbReference>
<organism evidence="1 2">
    <name type="scientific">Tumebacillus permanentifrigoris</name>
    <dbReference type="NCBI Taxonomy" id="378543"/>
    <lineage>
        <taxon>Bacteria</taxon>
        <taxon>Bacillati</taxon>
        <taxon>Bacillota</taxon>
        <taxon>Bacilli</taxon>
        <taxon>Bacillales</taxon>
        <taxon>Alicyclobacillaceae</taxon>
        <taxon>Tumebacillus</taxon>
    </lineage>
</organism>
<comment type="caution">
    <text evidence="1">The sequence shown here is derived from an EMBL/GenBank/DDBJ whole genome shotgun (WGS) entry which is preliminary data.</text>
</comment>
<evidence type="ECO:0000313" key="1">
    <source>
        <dbReference type="EMBL" id="PWK16063.1"/>
    </source>
</evidence>